<gene>
    <name evidence="1" type="ORF">S12H4_62388</name>
</gene>
<organism evidence="1">
    <name type="scientific">marine sediment metagenome</name>
    <dbReference type="NCBI Taxonomy" id="412755"/>
    <lineage>
        <taxon>unclassified sequences</taxon>
        <taxon>metagenomes</taxon>
        <taxon>ecological metagenomes</taxon>
    </lineage>
</organism>
<reference evidence="1" key="1">
    <citation type="journal article" date="2014" name="Front. Microbiol.">
        <title>High frequency of phylogenetically diverse reductive dehalogenase-homologous genes in deep subseafloor sedimentary metagenomes.</title>
        <authorList>
            <person name="Kawai M."/>
            <person name="Futagami T."/>
            <person name="Toyoda A."/>
            <person name="Takaki Y."/>
            <person name="Nishi S."/>
            <person name="Hori S."/>
            <person name="Arai W."/>
            <person name="Tsubouchi T."/>
            <person name="Morono Y."/>
            <person name="Uchiyama I."/>
            <person name="Ito T."/>
            <person name="Fujiyama A."/>
            <person name="Inagaki F."/>
            <person name="Takami H."/>
        </authorList>
    </citation>
    <scope>NUCLEOTIDE SEQUENCE</scope>
    <source>
        <strain evidence="1">Expedition CK06-06</strain>
    </source>
</reference>
<comment type="caution">
    <text evidence="1">The sequence shown here is derived from an EMBL/GenBank/DDBJ whole genome shotgun (WGS) entry which is preliminary data.</text>
</comment>
<dbReference type="AlphaFoldDB" id="X1VI97"/>
<name>X1VI97_9ZZZZ</name>
<protein>
    <recommendedName>
        <fullName evidence="2">RNA polymerase sigma factor 70 region 4 type 2 domain-containing protein</fullName>
    </recommendedName>
</protein>
<dbReference type="EMBL" id="BARW01041827">
    <property type="protein sequence ID" value="GAJ18342.1"/>
    <property type="molecule type" value="Genomic_DNA"/>
</dbReference>
<sequence>MPNKRLPMRKIKEVLRLKYVCGLSEREIARSCHVT</sequence>
<feature type="non-terminal residue" evidence="1">
    <location>
        <position position="35"/>
    </location>
</feature>
<evidence type="ECO:0000313" key="1">
    <source>
        <dbReference type="EMBL" id="GAJ18342.1"/>
    </source>
</evidence>
<evidence type="ECO:0008006" key="2">
    <source>
        <dbReference type="Google" id="ProtNLM"/>
    </source>
</evidence>
<accession>X1VI97</accession>
<proteinExistence type="predicted"/>